<dbReference type="PANTHER" id="PTHR11439:SF483">
    <property type="entry name" value="PEPTIDE SYNTHASE GLIP-LIKE, PUTATIVE (AFU_ORTHOLOGUE AFUA_3G12920)-RELATED"/>
    <property type="match status" value="1"/>
</dbReference>
<keyword evidence="1" id="KW-0175">Coiled coil</keyword>
<dbReference type="PANTHER" id="PTHR11439">
    <property type="entry name" value="GAG-POL-RELATED RETROTRANSPOSON"/>
    <property type="match status" value="1"/>
</dbReference>
<dbReference type="InterPro" id="IPR013103">
    <property type="entry name" value="RVT_2"/>
</dbReference>
<accession>A0A2Z6MGE8</accession>
<evidence type="ECO:0000313" key="4">
    <source>
        <dbReference type="EMBL" id="GAU31624.1"/>
    </source>
</evidence>
<evidence type="ECO:0000313" key="5">
    <source>
        <dbReference type="Proteomes" id="UP000242715"/>
    </source>
</evidence>
<feature type="coiled-coil region" evidence="1">
    <location>
        <begin position="274"/>
        <end position="301"/>
    </location>
</feature>
<dbReference type="GO" id="GO:0008270">
    <property type="term" value="F:zinc ion binding"/>
    <property type="evidence" value="ECO:0007669"/>
    <property type="project" value="InterPro"/>
</dbReference>
<dbReference type="InterPro" id="IPR012337">
    <property type="entry name" value="RNaseH-like_sf"/>
</dbReference>
<dbReference type="SUPFAM" id="SSF53098">
    <property type="entry name" value="Ribonuclease H-like"/>
    <property type="match status" value="1"/>
</dbReference>
<feature type="domain" description="CCHC-type" evidence="3">
    <location>
        <begin position="388"/>
        <end position="404"/>
    </location>
</feature>
<dbReference type="OrthoDB" id="1733202at2759"/>
<keyword evidence="5" id="KW-1185">Reference proteome</keyword>
<protein>
    <recommendedName>
        <fullName evidence="3">CCHC-type domain-containing protein</fullName>
    </recommendedName>
</protein>
<dbReference type="GO" id="GO:0003676">
    <property type="term" value="F:nucleic acid binding"/>
    <property type="evidence" value="ECO:0007669"/>
    <property type="project" value="InterPro"/>
</dbReference>
<proteinExistence type="predicted"/>
<feature type="compositionally biased region" description="Basic residues" evidence="2">
    <location>
        <begin position="368"/>
        <end position="381"/>
    </location>
</feature>
<name>A0A2Z6MGE8_TRISU</name>
<feature type="region of interest" description="Disordered" evidence="2">
    <location>
        <begin position="361"/>
        <end position="381"/>
    </location>
</feature>
<dbReference type="Pfam" id="PF07727">
    <property type="entry name" value="RVT_2"/>
    <property type="match status" value="1"/>
</dbReference>
<evidence type="ECO:0000256" key="1">
    <source>
        <dbReference type="SAM" id="Coils"/>
    </source>
</evidence>
<organism evidence="4 5">
    <name type="scientific">Trifolium subterraneum</name>
    <name type="common">Subterranean clover</name>
    <dbReference type="NCBI Taxonomy" id="3900"/>
    <lineage>
        <taxon>Eukaryota</taxon>
        <taxon>Viridiplantae</taxon>
        <taxon>Streptophyta</taxon>
        <taxon>Embryophyta</taxon>
        <taxon>Tracheophyta</taxon>
        <taxon>Spermatophyta</taxon>
        <taxon>Magnoliopsida</taxon>
        <taxon>eudicotyledons</taxon>
        <taxon>Gunneridae</taxon>
        <taxon>Pentapetalae</taxon>
        <taxon>rosids</taxon>
        <taxon>fabids</taxon>
        <taxon>Fabales</taxon>
        <taxon>Fabaceae</taxon>
        <taxon>Papilionoideae</taxon>
        <taxon>50 kb inversion clade</taxon>
        <taxon>NPAAA clade</taxon>
        <taxon>Hologalegina</taxon>
        <taxon>IRL clade</taxon>
        <taxon>Trifolieae</taxon>
        <taxon>Trifolium</taxon>
    </lineage>
</organism>
<feature type="compositionally biased region" description="Acidic residues" evidence="2">
    <location>
        <begin position="1340"/>
        <end position="1355"/>
    </location>
</feature>
<dbReference type="InterPro" id="IPR001878">
    <property type="entry name" value="Znf_CCHC"/>
</dbReference>
<dbReference type="InterPro" id="IPR025724">
    <property type="entry name" value="GAG-pre-integrase_dom"/>
</dbReference>
<dbReference type="Pfam" id="PF22936">
    <property type="entry name" value="Pol_BBD"/>
    <property type="match status" value="1"/>
</dbReference>
<dbReference type="Pfam" id="PF14223">
    <property type="entry name" value="Retrotran_gag_2"/>
    <property type="match status" value="1"/>
</dbReference>
<gene>
    <name evidence="4" type="ORF">TSUD_63730</name>
</gene>
<reference evidence="5" key="1">
    <citation type="journal article" date="2017" name="Front. Plant Sci.">
        <title>Climate Clever Clovers: New Paradigm to Reduce the Environmental Footprint of Ruminants by Breeding Low Methanogenic Forages Utilizing Haplotype Variation.</title>
        <authorList>
            <person name="Kaur P."/>
            <person name="Appels R."/>
            <person name="Bayer P.E."/>
            <person name="Keeble-Gagnere G."/>
            <person name="Wang J."/>
            <person name="Hirakawa H."/>
            <person name="Shirasawa K."/>
            <person name="Vercoe P."/>
            <person name="Stefanova K."/>
            <person name="Durmic Z."/>
            <person name="Nichols P."/>
            <person name="Revell C."/>
            <person name="Isobe S.N."/>
            <person name="Edwards D."/>
            <person name="Erskine W."/>
        </authorList>
    </citation>
    <scope>NUCLEOTIDE SEQUENCE [LARGE SCALE GENOMIC DNA]</scope>
    <source>
        <strain evidence="5">cv. Daliak</strain>
    </source>
</reference>
<dbReference type="Proteomes" id="UP000242715">
    <property type="component" value="Unassembled WGS sequence"/>
</dbReference>
<evidence type="ECO:0000259" key="3">
    <source>
        <dbReference type="SMART" id="SM00343"/>
    </source>
</evidence>
<dbReference type="EMBL" id="DF973462">
    <property type="protein sequence ID" value="GAU31624.1"/>
    <property type="molecule type" value="Genomic_DNA"/>
</dbReference>
<sequence>MKEDESVHDFYMNVMDFANSFDDLGEKMSDEKIVRKILRSLTKKFDMKVIAMEEAQDISTMRVDELIGSLQTYESSVNERIERKNKSIAFVSNAAEEDEEDEQDSGESFSEAIVMLGRQFSKVLRKADKNSWKGAKNNASDIMRSIDAQKKSKGDEKPTVNKRIQCHECEGYGHIRTECGTYLRNQKKSLVALWFDEEEFEGEKEFEATKHVRVLTGILESDTESSDEELTFEELETTYKELCLVSVDKCREIEKLKKINSQLKADQAKNMSRIEELQIKVNHLTSDLDEANKEIDLLNVNVGRLRKYSEMLNKTGDEKFDEILEHHKRRPRFAGISYENVNKLKTYNPDLMYTHPKEVQGANMSRKVPQRPRQHHGNSYHKKHRPWRCHYCGKKGHIRPFCYKLYGYPHEKQQTKPKPVIQKEWKLKSENVTIKPKVDEDLTENQVTGMIAHTSFRASSKEDWYFDSGCSRHMTGDDRFLVDIKSYSTSYVTFGDGAKGEIIGVGKLISKSLPKLKNVFLVKGLTANLISICQLCDQGLKVNFTKTECLVTSESDELLMKGVRSKDNCYLWVSQEEANLSTCLIAKEDEVTLWHQKLGHLNLRSMKKVISEEAIRGLPQLKIVEGNICGECQIGKQTKMPHKMLQHSTTTRVFELLHMDLMGPMQVESLGGKKYADVVVDDFSRYTWINFIKEKSDTFDIFKDLCVQLQREKDNVNVVGTKWVYKNKSDENGVVTRNKVRLVAQGYAQIEGIDFDETFAPVARLESIRLLLGVACILKFKLFQMDVKSAFLNGYLNEEVFVEQTKGFNETTLLNHVYKLKKAPYGLKQAPRAWYERLTEFLLSQGYRKGGNDKILFVKEEEEKSALLFEVVPLQIPMFDELWRCRWYNSSSVSEQGRNPCCSLSEHLANVQPELQMLYMSVERAGGCLMYTTAGIRGIRSKIMDGGNHKRTPAATHLKLTKDETRIDVDQSLYRSMIGSLLYLTASRPDITFAVGVCARYEAQPKMSHLVQVKRILKYVNGTCDYGILYCHSENFTLVGYCDADWVGSADDRKSTSGTCFFLGNNLISWFSKKQNSVSLSTAEAEYIAAGSSCSQLLWMKQMLKEYNVEQDVMPLYCDNLSAINISKNPIQHSRTKHIDIRHHFIRDLAEDKIVTLEHVGTEEQLADIFTTALDVVQFEKLRGKLEDDLWGSSLMCLTNSKEDDNVKNVGNPNVETVKDSETLGLAKPSCIEKLGKTGPSCFDPPTVGVGTLLEAKSDSVLEHDKKNAPEEDAAHNARQPTNILTRNQIIADLTEVSRILGEKKGMVDLVVHTLEDEKTEAACAGIEGTSSIIPHVTEDDADDVGGDTEVEEEHSDASPLVCSA</sequence>
<dbReference type="CDD" id="cd09272">
    <property type="entry name" value="RNase_HI_RT_Ty1"/>
    <property type="match status" value="1"/>
</dbReference>
<dbReference type="Pfam" id="PF13976">
    <property type="entry name" value="gag_pre-integrs"/>
    <property type="match status" value="1"/>
</dbReference>
<feature type="region of interest" description="Disordered" evidence="2">
    <location>
        <begin position="1330"/>
        <end position="1365"/>
    </location>
</feature>
<dbReference type="Gene3D" id="3.30.420.10">
    <property type="entry name" value="Ribonuclease H-like superfamily/Ribonuclease H"/>
    <property type="match status" value="1"/>
</dbReference>
<evidence type="ECO:0000256" key="2">
    <source>
        <dbReference type="SAM" id="MobiDB-lite"/>
    </source>
</evidence>
<dbReference type="SMART" id="SM00343">
    <property type="entry name" value="ZnF_C2HC"/>
    <property type="match status" value="2"/>
</dbReference>
<dbReference type="InterPro" id="IPR036397">
    <property type="entry name" value="RNaseH_sf"/>
</dbReference>
<dbReference type="InterPro" id="IPR054722">
    <property type="entry name" value="PolX-like_BBD"/>
</dbReference>
<feature type="domain" description="CCHC-type" evidence="3">
    <location>
        <begin position="165"/>
        <end position="181"/>
    </location>
</feature>